<dbReference type="Proteomes" id="UP001552299">
    <property type="component" value="Unassembled WGS sequence"/>
</dbReference>
<dbReference type="AlphaFoldDB" id="A0ABD0VUH8"/>
<comment type="caution">
    <text evidence="1">The sequence shown here is derived from an EMBL/GenBank/DDBJ whole genome shotgun (WGS) entry which is preliminary data.</text>
</comment>
<keyword evidence="2" id="KW-1185">Reference proteome</keyword>
<evidence type="ECO:0008006" key="3">
    <source>
        <dbReference type="Google" id="ProtNLM"/>
    </source>
</evidence>
<sequence length="234" mass="24298">MEDIPSYCFHCKSLGHSKSECHILHPHLLNAHTNVDVVPTDTETVKNGNISPLFVNYGDVVSNDILPSGEEGLVQPPSVGVLEPPEQAVKGNDVSLTVALPLASSCDKIVDDHSTAIIEDGVEVGAPNNCLLNLVVCPSDIPDPNANVIEGESAFSDDSGGCDYGSPASGDELGISANVVGGPLVDVPLSVVSNVGMLAHLARANPAEHFAELESVKDNDEAAYGSQSTGLQSH</sequence>
<gene>
    <name evidence="1" type="ORF">M5K25_000047</name>
</gene>
<name>A0ABD0VUH8_DENTH</name>
<organism evidence="1 2">
    <name type="scientific">Dendrobium thyrsiflorum</name>
    <name type="common">Pinecone-like raceme dendrobium</name>
    <name type="synonym">Orchid</name>
    <dbReference type="NCBI Taxonomy" id="117978"/>
    <lineage>
        <taxon>Eukaryota</taxon>
        <taxon>Viridiplantae</taxon>
        <taxon>Streptophyta</taxon>
        <taxon>Embryophyta</taxon>
        <taxon>Tracheophyta</taxon>
        <taxon>Spermatophyta</taxon>
        <taxon>Magnoliopsida</taxon>
        <taxon>Liliopsida</taxon>
        <taxon>Asparagales</taxon>
        <taxon>Orchidaceae</taxon>
        <taxon>Epidendroideae</taxon>
        <taxon>Malaxideae</taxon>
        <taxon>Dendrobiinae</taxon>
        <taxon>Dendrobium</taxon>
    </lineage>
</organism>
<protein>
    <recommendedName>
        <fullName evidence="3">CCHC-type domain-containing protein</fullName>
    </recommendedName>
</protein>
<proteinExistence type="predicted"/>
<accession>A0ABD0VUH8</accession>
<dbReference type="EMBL" id="JANQDX010000001">
    <property type="protein sequence ID" value="KAL0928178.1"/>
    <property type="molecule type" value="Genomic_DNA"/>
</dbReference>
<evidence type="ECO:0000313" key="2">
    <source>
        <dbReference type="Proteomes" id="UP001552299"/>
    </source>
</evidence>
<reference evidence="1 2" key="1">
    <citation type="journal article" date="2024" name="Plant Biotechnol. J.">
        <title>Dendrobium thyrsiflorum genome and its molecular insights into genes involved in important horticultural traits.</title>
        <authorList>
            <person name="Chen B."/>
            <person name="Wang J.Y."/>
            <person name="Zheng P.J."/>
            <person name="Li K.L."/>
            <person name="Liang Y.M."/>
            <person name="Chen X.F."/>
            <person name="Zhang C."/>
            <person name="Zhao X."/>
            <person name="He X."/>
            <person name="Zhang G.Q."/>
            <person name="Liu Z.J."/>
            <person name="Xu Q."/>
        </authorList>
    </citation>
    <scope>NUCLEOTIDE SEQUENCE [LARGE SCALE GENOMIC DNA]</scope>
    <source>
        <strain evidence="1">GZMU011</strain>
    </source>
</reference>
<evidence type="ECO:0000313" key="1">
    <source>
        <dbReference type="EMBL" id="KAL0928178.1"/>
    </source>
</evidence>